<accession>A0A0D1LX09</accession>
<reference evidence="1" key="1">
    <citation type="journal article" date="2015" name="Microbiology (Mosc.)">
        <title>Genomics of the Weissella cibaria species with an examination of its metabolic traits.</title>
        <authorList>
            <person name="Lynch K.M."/>
            <person name="Lucid A."/>
            <person name="Arendt E.K."/>
            <person name="Sleator R.D."/>
            <person name="Lucey B."/>
            <person name="Coffey A."/>
        </authorList>
    </citation>
    <scope>NUCLEOTIDE SEQUENCE [LARGE SCALE GENOMIC DNA]</scope>
    <source>
        <strain evidence="1">MG1</strain>
    </source>
</reference>
<evidence type="ECO:0000313" key="1">
    <source>
        <dbReference type="EMBL" id="KIU20421.1"/>
    </source>
</evidence>
<organism evidence="1 2">
    <name type="scientific">Weissella cibaria</name>
    <dbReference type="NCBI Taxonomy" id="137591"/>
    <lineage>
        <taxon>Bacteria</taxon>
        <taxon>Bacillati</taxon>
        <taxon>Bacillota</taxon>
        <taxon>Bacilli</taxon>
        <taxon>Lactobacillales</taxon>
        <taxon>Lactobacillaceae</taxon>
        <taxon>Weissella</taxon>
    </lineage>
</organism>
<keyword evidence="2" id="KW-1185">Reference proteome</keyword>
<dbReference type="PATRIC" id="fig|137591.25.peg.1201"/>
<comment type="caution">
    <text evidence="1">The sequence shown here is derived from an EMBL/GenBank/DDBJ whole genome shotgun (WGS) entry which is preliminary data.</text>
</comment>
<name>A0A0D1LX09_9LACO</name>
<dbReference type="Proteomes" id="UP000032287">
    <property type="component" value="Unassembled WGS sequence"/>
</dbReference>
<protein>
    <submittedName>
        <fullName evidence="1">Uncharacterized protein</fullName>
    </submittedName>
</protein>
<dbReference type="AlphaFoldDB" id="A0A0D1LX09"/>
<proteinExistence type="predicted"/>
<dbReference type="EMBL" id="JWHU01000021">
    <property type="protein sequence ID" value="KIU20421.1"/>
    <property type="molecule type" value="Genomic_DNA"/>
</dbReference>
<gene>
    <name evidence="1" type="ORF">QX99_01229</name>
</gene>
<evidence type="ECO:0000313" key="2">
    <source>
        <dbReference type="Proteomes" id="UP000032287"/>
    </source>
</evidence>
<sequence length="167" mass="19508">MYMVENLDYIAKDDQLVFCREHGEIPFCCGFIAALPGQEFIHEALEQYNEKTFSLNKLKANTQELSSLILKFYPFLKTGESNYVDGIHQFGRLEMLHPSKSSKLIHVGMASWGGENPVRQKISILMRRRLTNKTRVLLIMGIYSIVRKIWINPFSEYESVKRENENW</sequence>